<dbReference type="EMBL" id="PUFI01000013">
    <property type="protein sequence ID" value="TDG68435.1"/>
    <property type="molecule type" value="Genomic_DNA"/>
</dbReference>
<feature type="transmembrane region" description="Helical" evidence="2">
    <location>
        <begin position="79"/>
        <end position="96"/>
    </location>
</feature>
<dbReference type="GO" id="GO:0080120">
    <property type="term" value="P:CAAX-box protein maturation"/>
    <property type="evidence" value="ECO:0007669"/>
    <property type="project" value="UniProtKB-ARBA"/>
</dbReference>
<feature type="transmembrane region" description="Helical" evidence="2">
    <location>
        <begin position="12"/>
        <end position="33"/>
    </location>
</feature>
<feature type="transmembrane region" description="Helical" evidence="2">
    <location>
        <begin position="116"/>
        <end position="139"/>
    </location>
</feature>
<name>A0A4R5N8W9_9LACO</name>
<gene>
    <name evidence="4" type="ORF">C5L23_000037</name>
</gene>
<evidence type="ECO:0000313" key="5">
    <source>
        <dbReference type="Proteomes" id="UP000295681"/>
    </source>
</evidence>
<protein>
    <recommendedName>
        <fullName evidence="3">CAAX prenyl protease 2/Lysostaphin resistance protein A-like domain-containing protein</fullName>
    </recommendedName>
</protein>
<evidence type="ECO:0000313" key="4">
    <source>
        <dbReference type="EMBL" id="TDG68435.1"/>
    </source>
</evidence>
<evidence type="ECO:0000259" key="3">
    <source>
        <dbReference type="Pfam" id="PF02517"/>
    </source>
</evidence>
<comment type="caution">
    <text evidence="4">The sequence shown here is derived from an EMBL/GenBank/DDBJ whole genome shotgun (WGS) entry which is preliminary data.</text>
</comment>
<accession>A0A4R5N8W9</accession>
<sequence length="398" mass="45409">MSTLLQKFYHHRIRSILFIITISVMLLTCILQVHHIVDMTWFIVFSLVLVFFGAKFDLFNSGPLKRLTQSFHSQIGQTIYSWIALPLYLQLVPLALQKLCVQIQLLMGFSQHISDIMGILLILASWLLLLPVVTTIALPLPSSRRSTIIEIFWLILIVFDSYTSYPSVLILNNDFSNNVLQAFVVNGVIALPLLFIWLATRLSLANVVLPRPNWAHLYRHWWGSLLILLVIMMFWGSNATGLKAITWHPSFFSLAFRAGVGEELIFRFFILILIYRVLKQSKHRILWAIWSQSLLFGLWHTSNILAGAPISGVIGQVIFAITFGIIMGQIYAWSGNIILVMMIHGVGDYLAFIATDSFLAETATWHDIVQSVIWLIVVMIVSYVLTTYCWQNARLLKS</sequence>
<dbReference type="RefSeq" id="WP_010006774.1">
    <property type="nucleotide sequence ID" value="NZ_JAGYGP010000003.1"/>
</dbReference>
<proteinExistence type="inferred from homology"/>
<reference evidence="4 5" key="1">
    <citation type="journal article" date="2019" name="Appl. Microbiol. Biotechnol.">
        <title>Uncovering carbohydrate metabolism through a genotype-phenotype association study of 56 lactic acid bacteria genomes.</title>
        <authorList>
            <person name="Buron-Moles G."/>
            <person name="Chailyan A."/>
            <person name="Dolejs I."/>
            <person name="Forster J."/>
            <person name="Miks M.H."/>
        </authorList>
    </citation>
    <scope>NUCLEOTIDE SEQUENCE [LARGE SCALE GENOMIC DNA]</scope>
    <source>
        <strain evidence="4 5">ATCC 700006</strain>
    </source>
</reference>
<comment type="similarity">
    <text evidence="1">Belongs to the UPF0177 family.</text>
</comment>
<feature type="transmembrane region" description="Helical" evidence="2">
    <location>
        <begin position="183"/>
        <end position="209"/>
    </location>
</feature>
<dbReference type="Pfam" id="PF02517">
    <property type="entry name" value="Rce1-like"/>
    <property type="match status" value="1"/>
</dbReference>
<dbReference type="STRING" id="907931.GCA_000165675_01814"/>
<feature type="transmembrane region" description="Helical" evidence="2">
    <location>
        <begin position="338"/>
        <end position="360"/>
    </location>
</feature>
<feature type="transmembrane region" description="Helical" evidence="2">
    <location>
        <begin position="151"/>
        <end position="171"/>
    </location>
</feature>
<evidence type="ECO:0000256" key="1">
    <source>
        <dbReference type="ARBA" id="ARBA00009067"/>
    </source>
</evidence>
<organism evidence="4 5">
    <name type="scientific">Leuconostoc fallax</name>
    <dbReference type="NCBI Taxonomy" id="1251"/>
    <lineage>
        <taxon>Bacteria</taxon>
        <taxon>Bacillati</taxon>
        <taxon>Bacillota</taxon>
        <taxon>Bacilli</taxon>
        <taxon>Lactobacillales</taxon>
        <taxon>Lactobacillaceae</taxon>
        <taxon>Leuconostoc</taxon>
    </lineage>
</organism>
<feature type="domain" description="CAAX prenyl protease 2/Lysostaphin resistance protein A-like" evidence="3">
    <location>
        <begin position="249"/>
        <end position="349"/>
    </location>
</feature>
<feature type="transmembrane region" description="Helical" evidence="2">
    <location>
        <begin position="254"/>
        <end position="278"/>
    </location>
</feature>
<dbReference type="AlphaFoldDB" id="A0A4R5N8W9"/>
<feature type="transmembrane region" description="Helical" evidence="2">
    <location>
        <begin position="372"/>
        <end position="390"/>
    </location>
</feature>
<dbReference type="InterPro" id="IPR003675">
    <property type="entry name" value="Rce1/LyrA-like_dom"/>
</dbReference>
<dbReference type="Proteomes" id="UP000295681">
    <property type="component" value="Unassembled WGS sequence"/>
</dbReference>
<feature type="transmembrane region" description="Helical" evidence="2">
    <location>
        <begin position="308"/>
        <end position="326"/>
    </location>
</feature>
<evidence type="ECO:0000256" key="2">
    <source>
        <dbReference type="SAM" id="Phobius"/>
    </source>
</evidence>
<feature type="transmembrane region" description="Helical" evidence="2">
    <location>
        <begin position="221"/>
        <end position="242"/>
    </location>
</feature>
<keyword evidence="5" id="KW-1185">Reference proteome</keyword>
<keyword evidence="2" id="KW-0812">Transmembrane</keyword>
<dbReference type="GO" id="GO:0004175">
    <property type="term" value="F:endopeptidase activity"/>
    <property type="evidence" value="ECO:0007669"/>
    <property type="project" value="UniProtKB-ARBA"/>
</dbReference>
<feature type="transmembrane region" description="Helical" evidence="2">
    <location>
        <begin position="39"/>
        <end position="58"/>
    </location>
</feature>
<keyword evidence="2" id="KW-0472">Membrane</keyword>
<keyword evidence="2" id="KW-1133">Transmembrane helix</keyword>